<evidence type="ECO:0000259" key="12">
    <source>
        <dbReference type="Pfam" id="PF07715"/>
    </source>
</evidence>
<evidence type="ECO:0000256" key="9">
    <source>
        <dbReference type="RuleBase" id="RU003357"/>
    </source>
</evidence>
<feature type="chain" id="PRO_5041797934" evidence="10">
    <location>
        <begin position="31"/>
        <end position="1005"/>
    </location>
</feature>
<evidence type="ECO:0000256" key="2">
    <source>
        <dbReference type="ARBA" id="ARBA00022448"/>
    </source>
</evidence>
<keyword evidence="5 9" id="KW-0798">TonB box</keyword>
<dbReference type="RefSeq" id="WP_075152317.1">
    <property type="nucleotide sequence ID" value="NZ_CP018820.1"/>
</dbReference>
<dbReference type="GO" id="GO:0009279">
    <property type="term" value="C:cell outer membrane"/>
    <property type="evidence" value="ECO:0007669"/>
    <property type="project" value="UniProtKB-SubCell"/>
</dbReference>
<dbReference type="Gene3D" id="2.40.170.20">
    <property type="entry name" value="TonB-dependent receptor, beta-barrel domain"/>
    <property type="match status" value="1"/>
</dbReference>
<evidence type="ECO:0000256" key="10">
    <source>
        <dbReference type="SAM" id="SignalP"/>
    </source>
</evidence>
<organism evidence="13 15">
    <name type="scientific">Sphingomonas koreensis</name>
    <dbReference type="NCBI Taxonomy" id="93064"/>
    <lineage>
        <taxon>Bacteria</taxon>
        <taxon>Pseudomonadati</taxon>
        <taxon>Pseudomonadota</taxon>
        <taxon>Alphaproteobacteria</taxon>
        <taxon>Sphingomonadales</taxon>
        <taxon>Sphingomonadaceae</taxon>
        <taxon>Sphingomonas</taxon>
    </lineage>
</organism>
<gene>
    <name evidence="13" type="ORF">BRX40_16325</name>
    <name evidence="14" type="ORF">CA257_04685</name>
</gene>
<keyword evidence="2 8" id="KW-0813">Transport</keyword>
<dbReference type="SUPFAM" id="SSF56935">
    <property type="entry name" value="Porins"/>
    <property type="match status" value="1"/>
</dbReference>
<reference evidence="13" key="1">
    <citation type="submission" date="2016-12" db="EMBL/GenBank/DDBJ databases">
        <title>Whole genome sequencing of Sphingomonas koreensis.</title>
        <authorList>
            <person name="Conlan S."/>
            <person name="Thomas P.J."/>
            <person name="Mullikin J."/>
            <person name="Palmore T.N."/>
            <person name="Frank K.M."/>
            <person name="Segre J.A."/>
        </authorList>
    </citation>
    <scope>NUCLEOTIDE SEQUENCE</scope>
    <source>
        <strain evidence="13">ABOJV</strain>
    </source>
</reference>
<dbReference type="PANTHER" id="PTHR47234:SF2">
    <property type="entry name" value="TONB-DEPENDENT RECEPTOR"/>
    <property type="match status" value="1"/>
</dbReference>
<accession>A0A1L6JCZ7</accession>
<sequence length="1005" mass="108702">MRSFHSRKAGYRLAASFTAIILAGAAPAFAQDSAQDDPSAGQSEAPEASETVVITGSRIARPELSLPNPVQVISAEAIEQSGKTNLTDFLVDNPALLGSQSNIQVAGSNLNGGAQNVGVNFLNLRNLGTSRTLVLVDGRRHVAGYPGIAAVDINTIPTDLIQSVDVLTGGASAIYGADGVSGVVNFILKRDFEGLRLRAQNGISQRGDAGSRFVGVTAGKNFADGRGNITATYEFQETDRFSQLKRLNYGKTGPSYTFARNPADGAPGSAGDDPNVPDRVLLTGLRWADSSMGGAIDFGQDYVPDFTGEGGVYDPGTYVPGTAFTIGGSSTPREIYYGDFTPYSRRHIAQVFGRYEFSPAFEVYAEAKYVRSKAVTQAQPSYDLYTTLFADNFFLNQRFGAAVTGDAWFSRDNFDFGIRQYEMERELWRTVVGAKGDLSSHLKYDVSYVFGQSTQHGTNRNDRIADRYYAALDAVSDGRGGVTCRINLPGQTSINGESLGNPVVYTGAPKSFQAGQCVPLNILGNGTPSQAALDFVTVDHTSWSRIRQHVVSAVLSGDTGAFFKLPGGAPGFAIGAEYRKEESRFVPSAESQAGLLIDDSQASIDSGDFDVKEVFGEINLPILANMPFAQNLSLGAAVRYSDYSSVGSTTTWNVNGSYSPIRDITFRGTYSQAVRAPNISELYAQQSGTFQFITDPCGIDRLAEGTQYRAANCTTALTALGINPATFNPANSPFSPQNSSLAGVSGGNPNLREETAKTWTAGIVLRPSFVPGLSITADWYDIRLTQAINYSEAQDIVDLCYDQPTLTNVYCDSLARSGSTGFISDYAIIPQNVASYETSGLDVTLNYRFEPFDNVGMFNLRFSGNYLHKLQFVPALGAETENQLDEPGYIRSASTPLAPKYSATFDLGWKKGSLSVNYGINWWTKTRRVTRDQQAANPDYVPAGFIWFKERWEHELFASYNVDEKFDIYAGVNNLFDSKPDVGAVAYPVSAVGRSFFVGLKAKIF</sequence>
<dbReference type="PANTHER" id="PTHR47234">
    <property type="match status" value="1"/>
</dbReference>
<evidence type="ECO:0000256" key="6">
    <source>
        <dbReference type="ARBA" id="ARBA00023136"/>
    </source>
</evidence>
<evidence type="ECO:0000256" key="4">
    <source>
        <dbReference type="ARBA" id="ARBA00022692"/>
    </source>
</evidence>
<proteinExistence type="inferred from homology"/>
<dbReference type="InterPro" id="IPR039426">
    <property type="entry name" value="TonB-dep_rcpt-like"/>
</dbReference>
<keyword evidence="13" id="KW-0675">Receptor</keyword>
<keyword evidence="3 8" id="KW-1134">Transmembrane beta strand</keyword>
<dbReference type="KEGG" id="skr:BRX40_16325"/>
<dbReference type="EMBL" id="CP018820">
    <property type="protein sequence ID" value="APR53774.1"/>
    <property type="molecule type" value="Genomic_DNA"/>
</dbReference>
<dbReference type="InterPro" id="IPR036942">
    <property type="entry name" value="Beta-barrel_TonB_sf"/>
</dbReference>
<reference evidence="15" key="2">
    <citation type="submission" date="2016-12" db="EMBL/GenBank/DDBJ databases">
        <title>Whole genome sequencing of Sphingomonas sp. ABOJV.</title>
        <authorList>
            <person name="Conlan S."/>
            <person name="Thomas P.J."/>
            <person name="Mullikin J."/>
            <person name="Palmore T.N."/>
            <person name="Frank K.M."/>
            <person name="Segre J.A."/>
        </authorList>
    </citation>
    <scope>NUCLEOTIDE SEQUENCE [LARGE SCALE GENOMIC DNA]</scope>
    <source>
        <strain evidence="15">ABOJV</strain>
    </source>
</reference>
<dbReference type="STRING" id="93064.BRX40_16325"/>
<evidence type="ECO:0000256" key="7">
    <source>
        <dbReference type="ARBA" id="ARBA00023237"/>
    </source>
</evidence>
<keyword evidence="10" id="KW-0732">Signal</keyword>
<feature type="domain" description="TonB-dependent receptor plug" evidence="12">
    <location>
        <begin position="65"/>
        <end position="183"/>
    </location>
</feature>
<comment type="subcellular location">
    <subcellularLocation>
        <location evidence="1 8">Cell outer membrane</location>
        <topology evidence="1 8">Multi-pass membrane protein</topology>
    </subcellularLocation>
</comment>
<evidence type="ECO:0000256" key="3">
    <source>
        <dbReference type="ARBA" id="ARBA00022452"/>
    </source>
</evidence>
<dbReference type="AlphaFoldDB" id="A0A1L6JCZ7"/>
<dbReference type="OrthoDB" id="7051241at2"/>
<evidence type="ECO:0000313" key="13">
    <source>
        <dbReference type="EMBL" id="APR53774.1"/>
    </source>
</evidence>
<dbReference type="GeneID" id="44134129"/>
<evidence type="ECO:0000313" key="16">
    <source>
        <dbReference type="Proteomes" id="UP000286681"/>
    </source>
</evidence>
<keyword evidence="4 8" id="KW-0812">Transmembrane</keyword>
<evidence type="ECO:0000313" key="14">
    <source>
        <dbReference type="EMBL" id="RSV06213.1"/>
    </source>
</evidence>
<keyword evidence="6 8" id="KW-0472">Membrane</keyword>
<keyword evidence="7 8" id="KW-0998">Cell outer membrane</keyword>
<evidence type="ECO:0000259" key="11">
    <source>
        <dbReference type="Pfam" id="PF00593"/>
    </source>
</evidence>
<dbReference type="Pfam" id="PF00593">
    <property type="entry name" value="TonB_dep_Rec_b-barrel"/>
    <property type="match status" value="1"/>
</dbReference>
<dbReference type="Proteomes" id="UP000185161">
    <property type="component" value="Chromosome"/>
</dbReference>
<evidence type="ECO:0000256" key="5">
    <source>
        <dbReference type="ARBA" id="ARBA00023077"/>
    </source>
</evidence>
<dbReference type="EMBL" id="QQWO01000003">
    <property type="protein sequence ID" value="RSV06213.1"/>
    <property type="molecule type" value="Genomic_DNA"/>
</dbReference>
<evidence type="ECO:0000256" key="8">
    <source>
        <dbReference type="PROSITE-ProRule" id="PRU01360"/>
    </source>
</evidence>
<name>A0A1L6JCZ7_9SPHN</name>
<feature type="domain" description="TonB-dependent receptor-like beta-barrel" evidence="11">
    <location>
        <begin position="391"/>
        <end position="975"/>
    </location>
</feature>
<dbReference type="Pfam" id="PF07715">
    <property type="entry name" value="Plug"/>
    <property type="match status" value="1"/>
</dbReference>
<keyword evidence="15" id="KW-1185">Reference proteome</keyword>
<dbReference type="InterPro" id="IPR000531">
    <property type="entry name" value="Beta-barrel_TonB"/>
</dbReference>
<dbReference type="InterPro" id="IPR037066">
    <property type="entry name" value="Plug_dom_sf"/>
</dbReference>
<dbReference type="PROSITE" id="PS52016">
    <property type="entry name" value="TONB_DEPENDENT_REC_3"/>
    <property type="match status" value="1"/>
</dbReference>
<dbReference type="InterPro" id="IPR012910">
    <property type="entry name" value="Plug_dom"/>
</dbReference>
<reference evidence="14 16" key="3">
    <citation type="submission" date="2018-07" db="EMBL/GenBank/DDBJ databases">
        <title>Genomic and Epidemiologic Investigation of an Indolent Hospital Outbreak.</title>
        <authorList>
            <person name="Johnson R.C."/>
            <person name="Deming C."/>
            <person name="Conlan S."/>
            <person name="Zellmer C.J."/>
            <person name="Michelin A.V."/>
            <person name="Lee-Lin S."/>
            <person name="Thomas P.J."/>
            <person name="Park M."/>
            <person name="Weingarten R.A."/>
            <person name="Less J."/>
            <person name="Dekker J.P."/>
            <person name="Frank K.M."/>
            <person name="Musser K.A."/>
            <person name="Mcquiston J.R."/>
            <person name="Henderson D.K."/>
            <person name="Lau A.F."/>
            <person name="Palmore T.N."/>
            <person name="Segre J.A."/>
        </authorList>
    </citation>
    <scope>NUCLEOTIDE SEQUENCE [LARGE SCALE GENOMIC DNA]</scope>
    <source>
        <strain evidence="14 16">SK-NIH.Env10_0317</strain>
    </source>
</reference>
<evidence type="ECO:0000256" key="1">
    <source>
        <dbReference type="ARBA" id="ARBA00004571"/>
    </source>
</evidence>
<dbReference type="Proteomes" id="UP000286681">
    <property type="component" value="Unassembled WGS sequence"/>
</dbReference>
<protein>
    <submittedName>
        <fullName evidence="13">TonB-dependent receptor</fullName>
    </submittedName>
</protein>
<feature type="signal peptide" evidence="10">
    <location>
        <begin position="1"/>
        <end position="30"/>
    </location>
</feature>
<comment type="similarity">
    <text evidence="8 9">Belongs to the TonB-dependent receptor family.</text>
</comment>
<evidence type="ECO:0000313" key="15">
    <source>
        <dbReference type="Proteomes" id="UP000185161"/>
    </source>
</evidence>
<dbReference type="Gene3D" id="2.170.130.10">
    <property type="entry name" value="TonB-dependent receptor, plug domain"/>
    <property type="match status" value="1"/>
</dbReference>